<protein>
    <submittedName>
        <fullName evidence="2">Spidroin 3A variant 1</fullName>
    </submittedName>
</protein>
<feature type="compositionally biased region" description="Basic and acidic residues" evidence="1">
    <location>
        <begin position="1"/>
        <end position="23"/>
    </location>
</feature>
<accession>A0A8X6M3H4</accession>
<feature type="region of interest" description="Disordered" evidence="1">
    <location>
        <begin position="179"/>
        <end position="200"/>
    </location>
</feature>
<keyword evidence="3" id="KW-1185">Reference proteome</keyword>
<feature type="compositionally biased region" description="Basic and acidic residues" evidence="1">
    <location>
        <begin position="46"/>
        <end position="59"/>
    </location>
</feature>
<dbReference type="Proteomes" id="UP000887116">
    <property type="component" value="Unassembled WGS sequence"/>
</dbReference>
<reference evidence="2" key="1">
    <citation type="submission" date="2020-07" db="EMBL/GenBank/DDBJ databases">
        <title>Multicomponent nature underlies the extraordinary mechanical properties of spider dragline silk.</title>
        <authorList>
            <person name="Kono N."/>
            <person name="Nakamura H."/>
            <person name="Mori M."/>
            <person name="Yoshida Y."/>
            <person name="Ohtoshi R."/>
            <person name="Malay A.D."/>
            <person name="Moran D.A.P."/>
            <person name="Tomita M."/>
            <person name="Numata K."/>
            <person name="Arakawa K."/>
        </authorList>
    </citation>
    <scope>NUCLEOTIDE SEQUENCE</scope>
</reference>
<feature type="region of interest" description="Disordered" evidence="1">
    <location>
        <begin position="1"/>
        <end position="88"/>
    </location>
</feature>
<feature type="region of interest" description="Disordered" evidence="1">
    <location>
        <begin position="487"/>
        <end position="524"/>
    </location>
</feature>
<proteinExistence type="predicted"/>
<evidence type="ECO:0000256" key="1">
    <source>
        <dbReference type="SAM" id="MobiDB-lite"/>
    </source>
</evidence>
<evidence type="ECO:0000313" key="2">
    <source>
        <dbReference type="EMBL" id="GFR32771.1"/>
    </source>
</evidence>
<organism evidence="2 3">
    <name type="scientific">Trichonephila clavata</name>
    <name type="common">Joro spider</name>
    <name type="synonym">Nephila clavata</name>
    <dbReference type="NCBI Taxonomy" id="2740835"/>
    <lineage>
        <taxon>Eukaryota</taxon>
        <taxon>Metazoa</taxon>
        <taxon>Ecdysozoa</taxon>
        <taxon>Arthropoda</taxon>
        <taxon>Chelicerata</taxon>
        <taxon>Arachnida</taxon>
        <taxon>Araneae</taxon>
        <taxon>Araneomorphae</taxon>
        <taxon>Entelegynae</taxon>
        <taxon>Araneoidea</taxon>
        <taxon>Nephilidae</taxon>
        <taxon>Trichonephila</taxon>
    </lineage>
</organism>
<feature type="compositionally biased region" description="Basic and acidic residues" evidence="1">
    <location>
        <begin position="491"/>
        <end position="510"/>
    </location>
</feature>
<comment type="caution">
    <text evidence="2">The sequence shown here is derived from an EMBL/GenBank/DDBJ whole genome shotgun (WGS) entry which is preliminary data.</text>
</comment>
<sequence length="524" mass="56467">MDVHSKDNARFPRNVKAADDAGMKRRNGFSNVVEDKNGINPEFDDTYGKSDKKRLRDNEDPGTISQTSIGDGFPRNGNDQITFSPDDGIGKSSFRLRKKFTFRSNDELDNTGLKFKTSLENFGQSNTGKDNLGAKTLADKDFGKQNKSSFQSFFFMSKTEYGGSGGLNSKVIVSKKTENKADLKSGNDNTHESGDLSGGLGFSQAVKLQEDKKQGDISQNAKDNHGKGFETTAVTHLGQGVGGNAALKGKVNFESNNNGGIISPHSVSAQIKSNNGHENGGILDSFAVGKHIEFGHNGELVNKVENGENEHGKIFGSGNKPDLGVNSDSSRNSRVGTYTFQGKGTHFDTGHVMNSPHGESSQTQNEDGHVSEHVVNSYAQGKHAEFGYNGELVDSGQSVMDDHGTKFASKDKTHLGQTENLGVKFGTARSSRVRNLAIPESGADFEGNTGNGMTSHHSISIQAENVNEQEIKDIFDSFGLGKLMEFGNEGDNGKNNKDGNGKKFGSRDEINANINSHVRNDAIL</sequence>
<evidence type="ECO:0000313" key="3">
    <source>
        <dbReference type="Proteomes" id="UP000887116"/>
    </source>
</evidence>
<feature type="non-terminal residue" evidence="2">
    <location>
        <position position="524"/>
    </location>
</feature>
<dbReference type="EMBL" id="BMAO01019781">
    <property type="protein sequence ID" value="GFR32771.1"/>
    <property type="molecule type" value="Genomic_DNA"/>
</dbReference>
<feature type="compositionally biased region" description="Basic and acidic residues" evidence="1">
    <location>
        <begin position="179"/>
        <end position="194"/>
    </location>
</feature>
<name>A0A8X6M3H4_TRICU</name>
<gene>
    <name evidence="2" type="primary">Spidroin3A1</name>
    <name evidence="2" type="ORF">TNCT_800261</name>
</gene>
<dbReference type="OrthoDB" id="10571115at2759"/>
<dbReference type="AlphaFoldDB" id="A0A8X6M3H4"/>